<proteinExistence type="predicted"/>
<dbReference type="EMBL" id="JAADYS010001163">
    <property type="protein sequence ID" value="KAF4464638.1"/>
    <property type="molecule type" value="Genomic_DNA"/>
</dbReference>
<gene>
    <name evidence="1" type="ORF">FALBO_8521</name>
</gene>
<evidence type="ECO:0000313" key="2">
    <source>
        <dbReference type="Proteomes" id="UP000554235"/>
    </source>
</evidence>
<accession>A0A8H4LBE1</accession>
<dbReference type="AlphaFoldDB" id="A0A8H4LBE1"/>
<keyword evidence="2" id="KW-1185">Reference proteome</keyword>
<reference evidence="1 2" key="1">
    <citation type="submission" date="2020-01" db="EMBL/GenBank/DDBJ databases">
        <title>Identification and distribution of gene clusters putatively required for synthesis of sphingolipid metabolism inhibitors in phylogenetically diverse species of the filamentous fungus Fusarium.</title>
        <authorList>
            <person name="Kim H.-S."/>
            <person name="Busman M."/>
            <person name="Brown D.W."/>
            <person name="Divon H."/>
            <person name="Uhlig S."/>
            <person name="Proctor R.H."/>
        </authorList>
    </citation>
    <scope>NUCLEOTIDE SEQUENCE [LARGE SCALE GENOMIC DNA]</scope>
    <source>
        <strain evidence="1 2">NRRL 20459</strain>
    </source>
</reference>
<comment type="caution">
    <text evidence="1">The sequence shown here is derived from an EMBL/GenBank/DDBJ whole genome shotgun (WGS) entry which is preliminary data.</text>
</comment>
<organism evidence="1 2">
    <name type="scientific">Fusarium albosuccineum</name>
    <dbReference type="NCBI Taxonomy" id="1237068"/>
    <lineage>
        <taxon>Eukaryota</taxon>
        <taxon>Fungi</taxon>
        <taxon>Dikarya</taxon>
        <taxon>Ascomycota</taxon>
        <taxon>Pezizomycotina</taxon>
        <taxon>Sordariomycetes</taxon>
        <taxon>Hypocreomycetidae</taxon>
        <taxon>Hypocreales</taxon>
        <taxon>Nectriaceae</taxon>
        <taxon>Fusarium</taxon>
        <taxon>Fusarium decemcellulare species complex</taxon>
    </lineage>
</organism>
<protein>
    <submittedName>
        <fullName evidence="1">Uncharacterized protein</fullName>
    </submittedName>
</protein>
<dbReference type="Proteomes" id="UP000554235">
    <property type="component" value="Unassembled WGS sequence"/>
</dbReference>
<sequence length="247" mass="27191">MPRLGLRNGGVAVAMVVDGGADKEALALASWALAKQSFHHRPEKVQGTQQTESNVRAVDAMVSGGVRDPMRREGYQGRAPKSSKRRVVGLEGDCARFMRPRESASQWPWVSGWQPENKGPPPVTKLLPSLVPLRYWWGQIAEWGNRQEKSADMRLARPDSHSVHVISAPAICHQPRGISHKPHVYAKVNCCPAQHEAGLSSCCCCFCFVTAPAGLELAHQPQQPNTTQPRPLLHTKLPVFDRLSMSS</sequence>
<evidence type="ECO:0000313" key="1">
    <source>
        <dbReference type="EMBL" id="KAF4464638.1"/>
    </source>
</evidence>
<name>A0A8H4LBE1_9HYPO</name>